<dbReference type="PATRIC" id="fig|216942.3.peg.364"/>
<evidence type="ECO:0000313" key="1">
    <source>
        <dbReference type="EMBL" id="AKX34015.1"/>
    </source>
</evidence>
<evidence type="ECO:0000313" key="2">
    <source>
        <dbReference type="Proteomes" id="UP000067476"/>
    </source>
</evidence>
<dbReference type="KEGG" id="sll:SLITO_v1c03610"/>
<name>A0A0K1W109_9MOLU</name>
<protein>
    <submittedName>
        <fullName evidence="1">Uncharacterized protein</fullName>
    </submittedName>
</protein>
<dbReference type="OrthoDB" id="389774at2"/>
<accession>A0A0K1W109</accession>
<dbReference type="EMBL" id="CP012357">
    <property type="protein sequence ID" value="AKX34015.1"/>
    <property type="molecule type" value="Genomic_DNA"/>
</dbReference>
<dbReference type="Proteomes" id="UP000067476">
    <property type="component" value="Chromosome"/>
</dbReference>
<organism evidence="1 2">
    <name type="scientific">Spiroplasma litorale</name>
    <dbReference type="NCBI Taxonomy" id="216942"/>
    <lineage>
        <taxon>Bacteria</taxon>
        <taxon>Bacillati</taxon>
        <taxon>Mycoplasmatota</taxon>
        <taxon>Mollicutes</taxon>
        <taxon>Entomoplasmatales</taxon>
        <taxon>Spiroplasmataceae</taxon>
        <taxon>Spiroplasma</taxon>
    </lineage>
</organism>
<dbReference type="STRING" id="216942.SLITO_v1c03610"/>
<gene>
    <name evidence="1" type="ORF">SLITO_v1c03610</name>
</gene>
<dbReference type="RefSeq" id="WP_075058109.1">
    <property type="nucleotide sequence ID" value="NZ_CP012357.1"/>
</dbReference>
<reference evidence="1 2" key="1">
    <citation type="journal article" date="2015" name="Genome Announc.">
        <title>Complete Genome Sequence of Spiroplasma litorale TN-1T (DSM 21781), a Bacterium Isolated from a Green-Eyed Horsefly (Tabanus nigrovittatus).</title>
        <authorList>
            <person name="Lo W.S."/>
            <person name="Lai Y.C."/>
            <person name="Lien Y.W."/>
            <person name="Wang T.H."/>
            <person name="Kuo C.H."/>
        </authorList>
    </citation>
    <scope>NUCLEOTIDE SEQUENCE [LARGE SCALE GENOMIC DNA]</scope>
    <source>
        <strain evidence="1 2">TN-1</strain>
    </source>
</reference>
<keyword evidence="2" id="KW-1185">Reference proteome</keyword>
<sequence length="137" mass="15757">MGKRKLSEEEVTNSATQAFQDLLDLVFIDLEKKDNKKQKNNEIDNSKSIYIKAVNSPKKTLDSIINNAKSEISNIKSKCQKNYFLDPEEEIIKKAKDKGKSQYDSDVLRELILNRQKNKRLSNNGLLKVIENAKKNN</sequence>
<proteinExistence type="predicted"/>
<dbReference type="AlphaFoldDB" id="A0A0K1W109"/>